<evidence type="ECO:0000259" key="4">
    <source>
        <dbReference type="PROSITE" id="PS51720"/>
    </source>
</evidence>
<proteinExistence type="inferred from homology"/>
<dbReference type="Pfam" id="PF04548">
    <property type="entry name" value="AIG1"/>
    <property type="match status" value="1"/>
</dbReference>
<evidence type="ECO:0000313" key="6">
    <source>
        <dbReference type="Proteomes" id="UP000298416"/>
    </source>
</evidence>
<evidence type="ECO:0000256" key="2">
    <source>
        <dbReference type="ARBA" id="ARBA00022741"/>
    </source>
</evidence>
<sequence length="307" mass="34096">MSNGDSSSARTIVLLGKMGNGKSATANSLLGHDVFESMPSLGGVTSTCKLHTAVLQNGRILNVIDTPGLFDPAVQSNSMANEIAQCINLAGDGIHSVLFVLSLRNRFSEEEASAFEFLCQIFGSKIADYMIVVFTNGDALMKTTLDQYLSKNCPEQLKNTLKMCGNRTIVFNNWTEDGEKICRQREKLLSLVDSVVEDNGGCPYTNELFQQIKKDQIDEAAEIIVGGEQYDLLVEKIEARMKESISKLETVLAKESAARAKAHQKSLKLQAKAEHELHELRERLSRADHWSRELQEELNRKPNCIVM</sequence>
<dbReference type="GO" id="GO:0005525">
    <property type="term" value="F:GTP binding"/>
    <property type="evidence" value="ECO:0007669"/>
    <property type="project" value="UniProtKB-KW"/>
</dbReference>
<comment type="caution">
    <text evidence="5">The sequence shown here is derived from an EMBL/GenBank/DDBJ whole genome shotgun (WGS) entry which is preliminary data.</text>
</comment>
<protein>
    <recommendedName>
        <fullName evidence="4">AIG1-type G domain-containing protein</fullName>
    </recommendedName>
</protein>
<dbReference type="InterPro" id="IPR027417">
    <property type="entry name" value="P-loop_NTPase"/>
</dbReference>
<reference evidence="5" key="2">
    <citation type="submission" date="2020-08" db="EMBL/GenBank/DDBJ databases">
        <title>Plant Genome Project.</title>
        <authorList>
            <person name="Zhang R.-G."/>
        </authorList>
    </citation>
    <scope>NUCLEOTIDE SEQUENCE</scope>
    <source>
        <strain evidence="5">Huo1</strain>
        <tissue evidence="5">Leaf</tissue>
    </source>
</reference>
<evidence type="ECO:0000313" key="5">
    <source>
        <dbReference type="EMBL" id="KAG6390241.1"/>
    </source>
</evidence>
<dbReference type="Gene3D" id="3.40.50.300">
    <property type="entry name" value="P-loop containing nucleotide triphosphate hydrolases"/>
    <property type="match status" value="1"/>
</dbReference>
<dbReference type="FunFam" id="3.40.50.300:FF:000840">
    <property type="entry name" value="Immune-associated nucleotide-binding protein 9"/>
    <property type="match status" value="1"/>
</dbReference>
<dbReference type="AlphaFoldDB" id="A0A8X8W9X8"/>
<dbReference type="EMBL" id="PNBA02000019">
    <property type="protein sequence ID" value="KAG6390241.1"/>
    <property type="molecule type" value="Genomic_DNA"/>
</dbReference>
<dbReference type="PROSITE" id="PS51720">
    <property type="entry name" value="G_AIG1"/>
    <property type="match status" value="1"/>
</dbReference>
<comment type="similarity">
    <text evidence="1">Belongs to the TRAFAC class TrmE-Era-EngA-EngB-Septin-like GTPase superfamily. AIG1/Toc34/Toc159-like paraseptin GTPase family. IAN subfamily.</text>
</comment>
<name>A0A8X8W9X8_SALSN</name>
<reference evidence="5" key="1">
    <citation type="submission" date="2018-01" db="EMBL/GenBank/DDBJ databases">
        <authorList>
            <person name="Mao J.F."/>
        </authorList>
    </citation>
    <scope>NUCLEOTIDE SEQUENCE</scope>
    <source>
        <strain evidence="5">Huo1</strain>
        <tissue evidence="5">Leaf</tissue>
    </source>
</reference>
<keyword evidence="3" id="KW-0342">GTP-binding</keyword>
<dbReference type="PANTHER" id="PTHR10903:SF184">
    <property type="entry name" value="GTP-BINDING PROTEIN A"/>
    <property type="match status" value="1"/>
</dbReference>
<dbReference type="InterPro" id="IPR045058">
    <property type="entry name" value="GIMA/IAN/Toc"/>
</dbReference>
<feature type="domain" description="AIG1-type G" evidence="4">
    <location>
        <begin position="7"/>
        <end position="213"/>
    </location>
</feature>
<accession>A0A8X8W9X8</accession>
<gene>
    <name evidence="5" type="ORF">SASPL_147973</name>
</gene>
<keyword evidence="6" id="KW-1185">Reference proteome</keyword>
<dbReference type="Proteomes" id="UP000298416">
    <property type="component" value="Unassembled WGS sequence"/>
</dbReference>
<keyword evidence="2" id="KW-0547">Nucleotide-binding</keyword>
<organism evidence="5">
    <name type="scientific">Salvia splendens</name>
    <name type="common">Scarlet sage</name>
    <dbReference type="NCBI Taxonomy" id="180675"/>
    <lineage>
        <taxon>Eukaryota</taxon>
        <taxon>Viridiplantae</taxon>
        <taxon>Streptophyta</taxon>
        <taxon>Embryophyta</taxon>
        <taxon>Tracheophyta</taxon>
        <taxon>Spermatophyta</taxon>
        <taxon>Magnoliopsida</taxon>
        <taxon>eudicotyledons</taxon>
        <taxon>Gunneridae</taxon>
        <taxon>Pentapetalae</taxon>
        <taxon>asterids</taxon>
        <taxon>lamiids</taxon>
        <taxon>Lamiales</taxon>
        <taxon>Lamiaceae</taxon>
        <taxon>Nepetoideae</taxon>
        <taxon>Mentheae</taxon>
        <taxon>Salviinae</taxon>
        <taxon>Salvia</taxon>
        <taxon>Salvia subgen. Calosphace</taxon>
        <taxon>core Calosphace</taxon>
    </lineage>
</organism>
<evidence type="ECO:0000256" key="3">
    <source>
        <dbReference type="ARBA" id="ARBA00023134"/>
    </source>
</evidence>
<dbReference type="SUPFAM" id="SSF52540">
    <property type="entry name" value="P-loop containing nucleoside triphosphate hydrolases"/>
    <property type="match status" value="1"/>
</dbReference>
<dbReference type="PANTHER" id="PTHR10903">
    <property type="entry name" value="GTPASE, IMAP FAMILY MEMBER-RELATED"/>
    <property type="match status" value="1"/>
</dbReference>
<evidence type="ECO:0000256" key="1">
    <source>
        <dbReference type="ARBA" id="ARBA00008535"/>
    </source>
</evidence>
<dbReference type="InterPro" id="IPR006703">
    <property type="entry name" value="G_AIG1"/>
</dbReference>
<dbReference type="CDD" id="cd01852">
    <property type="entry name" value="AIG1"/>
    <property type="match status" value="1"/>
</dbReference>